<evidence type="ECO:0000259" key="1">
    <source>
        <dbReference type="Pfam" id="PF21806"/>
    </source>
</evidence>
<organism evidence="2 3">
    <name type="scientific">Nocardia huaxiensis</name>
    <dbReference type="NCBI Taxonomy" id="2755382"/>
    <lineage>
        <taxon>Bacteria</taxon>
        <taxon>Bacillati</taxon>
        <taxon>Actinomycetota</taxon>
        <taxon>Actinomycetes</taxon>
        <taxon>Mycobacteriales</taxon>
        <taxon>Nocardiaceae</taxon>
        <taxon>Nocardia</taxon>
    </lineage>
</organism>
<protein>
    <recommendedName>
        <fullName evidence="1">DUF6879 domain-containing protein</fullName>
    </recommendedName>
</protein>
<feature type="domain" description="DUF6879" evidence="1">
    <location>
        <begin position="8"/>
        <end position="173"/>
    </location>
</feature>
<dbReference type="AlphaFoldDB" id="A0A7D6ZRB8"/>
<dbReference type="KEGG" id="nhu:H0264_06035"/>
<dbReference type="RefSeq" id="WP_181583043.1">
    <property type="nucleotide sequence ID" value="NZ_CP059399.1"/>
</dbReference>
<evidence type="ECO:0000313" key="3">
    <source>
        <dbReference type="Proteomes" id="UP000515512"/>
    </source>
</evidence>
<keyword evidence="3" id="KW-1185">Reference proteome</keyword>
<dbReference type="Proteomes" id="UP000515512">
    <property type="component" value="Chromosome"/>
</dbReference>
<reference evidence="2 3" key="1">
    <citation type="submission" date="2020-07" db="EMBL/GenBank/DDBJ databases">
        <authorList>
            <person name="Zhuang K."/>
            <person name="Ran Y."/>
        </authorList>
    </citation>
    <scope>NUCLEOTIDE SEQUENCE [LARGE SCALE GENOMIC DNA]</scope>
    <source>
        <strain evidence="2 3">WCH-YHL-001</strain>
    </source>
</reference>
<proteinExistence type="predicted"/>
<dbReference type="EMBL" id="CP059399">
    <property type="protein sequence ID" value="QLY31865.1"/>
    <property type="molecule type" value="Genomic_DNA"/>
</dbReference>
<dbReference type="Pfam" id="PF21806">
    <property type="entry name" value="DUF6879"/>
    <property type="match status" value="1"/>
</dbReference>
<dbReference type="InterPro" id="IPR049244">
    <property type="entry name" value="DUF6879"/>
</dbReference>
<gene>
    <name evidence="2" type="ORF">H0264_06035</name>
</gene>
<sequence length="178" mass="20021">MRQILGGEDFDLLLDGAKTRAFHLETHDDYRAEIETDSLRAFLADETTDPGGDWFAPWINRVGRMAGRGVAVHRVRIVTEPHTAYTRYLLALTRYNVAAGEDVRYLARHNSPPTDAHTEDFWLLDDQTVAYSLFDAEGLWIGGAATEDTVMVANAIAIRDRVWGEATPYHDYLGHVTT</sequence>
<evidence type="ECO:0000313" key="2">
    <source>
        <dbReference type="EMBL" id="QLY31865.1"/>
    </source>
</evidence>
<name>A0A7D6ZRB8_9NOCA</name>
<accession>A0A7D6ZRB8</accession>